<dbReference type="InterPro" id="IPR025588">
    <property type="entry name" value="YcxB-like_C"/>
</dbReference>
<name>A0A4Y8S7S6_9SPHI</name>
<dbReference type="RefSeq" id="WP_133234593.1">
    <property type="nucleotide sequence ID" value="NZ_SOZE01000028.1"/>
</dbReference>
<feature type="transmembrane region" description="Helical" evidence="1">
    <location>
        <begin position="28"/>
        <end position="46"/>
    </location>
</feature>
<feature type="domain" description="YcxB-like C-terminal" evidence="2">
    <location>
        <begin position="96"/>
        <end position="153"/>
    </location>
</feature>
<keyword evidence="4" id="KW-1185">Reference proteome</keyword>
<feature type="transmembrane region" description="Helical" evidence="1">
    <location>
        <begin position="58"/>
        <end position="79"/>
    </location>
</feature>
<comment type="caution">
    <text evidence="3">The sequence shown here is derived from an EMBL/GenBank/DDBJ whole genome shotgun (WGS) entry which is preliminary data.</text>
</comment>
<dbReference type="Pfam" id="PF14317">
    <property type="entry name" value="YcxB"/>
    <property type="match status" value="1"/>
</dbReference>
<gene>
    <name evidence="3" type="ORF">E2R66_21365</name>
</gene>
<evidence type="ECO:0000259" key="2">
    <source>
        <dbReference type="Pfam" id="PF14317"/>
    </source>
</evidence>
<proteinExistence type="predicted"/>
<dbReference type="Proteomes" id="UP000297540">
    <property type="component" value="Unassembled WGS sequence"/>
</dbReference>
<sequence>MNFSITTCLNKQEYIKVMFVGLYKKPGFILATIIGAYFLITSILNYCNVLDAYAYSPLWDALLGFFLLLAPSIIIVIAVNQLKSNPSLLSDMHYTFTDLGMTVTGKTFKSEFSWEHIMKQKEIRNYLILYHTKKFGNFIDKSKLTTEQLVFIKSKIGVNS</sequence>
<dbReference type="EMBL" id="SOZE01000028">
    <property type="protein sequence ID" value="TFF34655.1"/>
    <property type="molecule type" value="Genomic_DNA"/>
</dbReference>
<evidence type="ECO:0000313" key="3">
    <source>
        <dbReference type="EMBL" id="TFF34655.1"/>
    </source>
</evidence>
<keyword evidence="1" id="KW-1133">Transmembrane helix</keyword>
<keyword evidence="1" id="KW-0812">Transmembrane</keyword>
<protein>
    <submittedName>
        <fullName evidence="3">YcxB family protein</fullName>
    </submittedName>
</protein>
<dbReference type="AlphaFoldDB" id="A0A4Y8S7S6"/>
<dbReference type="OrthoDB" id="794779at2"/>
<evidence type="ECO:0000313" key="4">
    <source>
        <dbReference type="Proteomes" id="UP000297540"/>
    </source>
</evidence>
<keyword evidence="1" id="KW-0472">Membrane</keyword>
<reference evidence="3 4" key="1">
    <citation type="journal article" date="2017" name="Int. J. Syst. Evol. Microbiol.">
        <title>Mucilaginibacterpsychrotolerans sp. nov., isolated from peatlands.</title>
        <authorList>
            <person name="Deng Y."/>
            <person name="Shen L."/>
            <person name="Xu B."/>
            <person name="Liu Y."/>
            <person name="Gu Z."/>
            <person name="Liu H."/>
            <person name="Zhou Y."/>
        </authorList>
    </citation>
    <scope>NUCLEOTIDE SEQUENCE [LARGE SCALE GENOMIC DNA]</scope>
    <source>
        <strain evidence="3 4">NH7-4</strain>
    </source>
</reference>
<accession>A0A4Y8S7S6</accession>
<evidence type="ECO:0000256" key="1">
    <source>
        <dbReference type="SAM" id="Phobius"/>
    </source>
</evidence>
<organism evidence="3 4">
    <name type="scientific">Mucilaginibacter psychrotolerans</name>
    <dbReference type="NCBI Taxonomy" id="1524096"/>
    <lineage>
        <taxon>Bacteria</taxon>
        <taxon>Pseudomonadati</taxon>
        <taxon>Bacteroidota</taxon>
        <taxon>Sphingobacteriia</taxon>
        <taxon>Sphingobacteriales</taxon>
        <taxon>Sphingobacteriaceae</taxon>
        <taxon>Mucilaginibacter</taxon>
    </lineage>
</organism>